<evidence type="ECO:0000313" key="9">
    <source>
        <dbReference type="Proteomes" id="UP000241818"/>
    </source>
</evidence>
<dbReference type="InterPro" id="IPR036345">
    <property type="entry name" value="ExoRNase_PH_dom2_sf"/>
</dbReference>
<dbReference type="GO" id="GO:0016075">
    <property type="term" value="P:rRNA catabolic process"/>
    <property type="evidence" value="ECO:0007669"/>
    <property type="project" value="TreeGrafter"/>
</dbReference>
<keyword evidence="6" id="KW-0812">Transmembrane</keyword>
<feature type="transmembrane region" description="Helical" evidence="6">
    <location>
        <begin position="128"/>
        <end position="150"/>
    </location>
</feature>
<dbReference type="OrthoDB" id="27298at2759"/>
<dbReference type="InterPro" id="IPR027408">
    <property type="entry name" value="PNPase/RNase_PH_dom_sf"/>
</dbReference>
<dbReference type="GO" id="GO:0000177">
    <property type="term" value="C:cytoplasmic exosome (RNase complex)"/>
    <property type="evidence" value="ECO:0007669"/>
    <property type="project" value="TreeGrafter"/>
</dbReference>
<dbReference type="PANTHER" id="PTHR11953:SF1">
    <property type="entry name" value="EXOSOME COMPLEX COMPONENT RRP46"/>
    <property type="match status" value="1"/>
</dbReference>
<evidence type="ECO:0000313" key="8">
    <source>
        <dbReference type="EMBL" id="PSS27895.1"/>
    </source>
</evidence>
<dbReference type="Pfam" id="PF01138">
    <property type="entry name" value="RNase_PH"/>
    <property type="match status" value="1"/>
</dbReference>
<comment type="subcellular location">
    <subcellularLocation>
        <location evidence="1">Nucleus</location>
    </subcellularLocation>
</comment>
<dbReference type="InterPro" id="IPR001247">
    <property type="entry name" value="ExoRNase_PH_dom1"/>
</dbReference>
<dbReference type="GO" id="GO:0006364">
    <property type="term" value="P:rRNA processing"/>
    <property type="evidence" value="ECO:0007669"/>
    <property type="project" value="UniProtKB-KW"/>
</dbReference>
<dbReference type="Proteomes" id="UP000241818">
    <property type="component" value="Unassembled WGS sequence"/>
</dbReference>
<keyword evidence="6" id="KW-1133">Transmembrane helix</keyword>
<proteinExistence type="inferred from homology"/>
<evidence type="ECO:0000256" key="6">
    <source>
        <dbReference type="SAM" id="Phobius"/>
    </source>
</evidence>
<evidence type="ECO:0000256" key="5">
    <source>
        <dbReference type="ARBA" id="ARBA00023242"/>
    </source>
</evidence>
<evidence type="ECO:0000256" key="3">
    <source>
        <dbReference type="ARBA" id="ARBA00022552"/>
    </source>
</evidence>
<dbReference type="AlphaFoldDB" id="A0A2T3BEU0"/>
<feature type="domain" description="Exoribonuclease phosphorolytic" evidence="7">
    <location>
        <begin position="12"/>
        <end position="138"/>
    </location>
</feature>
<sequence length="254" mass="27307">MGASAEPTAILSHLHRADGSATFSQNGYTVIGAVNGPIEVQRRDELPEEAAIDAIVRPAAGVGGPRERHLESILQSTLRQIILINNFPRTLIQVTLQISQTPENETVGSKTVQAGSNLPILPALLQTAVLALLSASIPLAMTLTSVILALTSDGTSKTIIQNPTLKELQSADSIHVVAFTSHGDLLVAESEGSFTIQEWDEVYETGKRLCCDEVEKADDDIMQTEGLDGKAGGMKTFLRSILKEKVEADTHWKE</sequence>
<keyword evidence="5" id="KW-0539">Nucleus</keyword>
<dbReference type="GO" id="GO:0003723">
    <property type="term" value="F:RNA binding"/>
    <property type="evidence" value="ECO:0007669"/>
    <property type="project" value="TreeGrafter"/>
</dbReference>
<dbReference type="GO" id="GO:0000176">
    <property type="term" value="C:nuclear exosome (RNase complex)"/>
    <property type="evidence" value="ECO:0007669"/>
    <property type="project" value="TreeGrafter"/>
</dbReference>
<accession>A0A2T3BEU0</accession>
<dbReference type="RefSeq" id="XP_024725420.1">
    <property type="nucleotide sequence ID" value="XM_024863190.1"/>
</dbReference>
<organism evidence="8 9">
    <name type="scientific">Amorphotheca resinae ATCC 22711</name>
    <dbReference type="NCBI Taxonomy" id="857342"/>
    <lineage>
        <taxon>Eukaryota</taxon>
        <taxon>Fungi</taxon>
        <taxon>Dikarya</taxon>
        <taxon>Ascomycota</taxon>
        <taxon>Pezizomycotina</taxon>
        <taxon>Leotiomycetes</taxon>
        <taxon>Helotiales</taxon>
        <taxon>Amorphothecaceae</taxon>
        <taxon>Amorphotheca</taxon>
    </lineage>
</organism>
<dbReference type="InterPro" id="IPR020568">
    <property type="entry name" value="Ribosomal_Su5_D2-typ_SF"/>
</dbReference>
<dbReference type="InParanoid" id="A0A2T3BEU0"/>
<keyword evidence="4" id="KW-0271">Exosome</keyword>
<dbReference type="Gene3D" id="3.30.230.70">
    <property type="entry name" value="GHMP Kinase, N-terminal domain"/>
    <property type="match status" value="1"/>
</dbReference>
<dbReference type="GO" id="GO:0071051">
    <property type="term" value="P:poly(A)-dependent snoRNA 3'-end processing"/>
    <property type="evidence" value="ECO:0007669"/>
    <property type="project" value="TreeGrafter"/>
</dbReference>
<keyword evidence="9" id="KW-1185">Reference proteome</keyword>
<evidence type="ECO:0000259" key="7">
    <source>
        <dbReference type="Pfam" id="PF01138"/>
    </source>
</evidence>
<dbReference type="STRING" id="857342.A0A2T3BEU0"/>
<dbReference type="GeneID" id="36571271"/>
<keyword evidence="3" id="KW-0698">rRNA processing</keyword>
<dbReference type="GO" id="GO:0005730">
    <property type="term" value="C:nucleolus"/>
    <property type="evidence" value="ECO:0007669"/>
    <property type="project" value="TreeGrafter"/>
</dbReference>
<evidence type="ECO:0000256" key="2">
    <source>
        <dbReference type="ARBA" id="ARBA00006678"/>
    </source>
</evidence>
<dbReference type="GO" id="GO:0034475">
    <property type="term" value="P:U4 snRNA 3'-end processing"/>
    <property type="evidence" value="ECO:0007669"/>
    <property type="project" value="TreeGrafter"/>
</dbReference>
<comment type="similarity">
    <text evidence="2">Belongs to the RNase PH family.</text>
</comment>
<dbReference type="FunCoup" id="A0A2T3BEU0">
    <property type="interactions" value="250"/>
</dbReference>
<dbReference type="SUPFAM" id="SSF54211">
    <property type="entry name" value="Ribosomal protein S5 domain 2-like"/>
    <property type="match status" value="1"/>
</dbReference>
<protein>
    <recommendedName>
        <fullName evidence="7">Exoribonuclease phosphorolytic domain-containing protein</fullName>
    </recommendedName>
</protein>
<reference evidence="8 9" key="1">
    <citation type="journal article" date="2018" name="New Phytol.">
        <title>Comparative genomics and transcriptomics depict ericoid mycorrhizal fungi as versatile saprotrophs and plant mutualists.</title>
        <authorList>
            <person name="Martino E."/>
            <person name="Morin E."/>
            <person name="Grelet G.A."/>
            <person name="Kuo A."/>
            <person name="Kohler A."/>
            <person name="Daghino S."/>
            <person name="Barry K.W."/>
            <person name="Cichocki N."/>
            <person name="Clum A."/>
            <person name="Dockter R.B."/>
            <person name="Hainaut M."/>
            <person name="Kuo R.C."/>
            <person name="LaButti K."/>
            <person name="Lindahl B.D."/>
            <person name="Lindquist E.A."/>
            <person name="Lipzen A."/>
            <person name="Khouja H.R."/>
            <person name="Magnuson J."/>
            <person name="Murat C."/>
            <person name="Ohm R.A."/>
            <person name="Singer S.W."/>
            <person name="Spatafora J.W."/>
            <person name="Wang M."/>
            <person name="Veneault-Fourrey C."/>
            <person name="Henrissat B."/>
            <person name="Grigoriev I.V."/>
            <person name="Martin F.M."/>
            <person name="Perotto S."/>
        </authorList>
    </citation>
    <scope>NUCLEOTIDE SEQUENCE [LARGE SCALE GENOMIC DNA]</scope>
    <source>
        <strain evidence="8 9">ATCC 22711</strain>
    </source>
</reference>
<evidence type="ECO:0000256" key="1">
    <source>
        <dbReference type="ARBA" id="ARBA00004123"/>
    </source>
</evidence>
<dbReference type="EMBL" id="KZ679006">
    <property type="protein sequence ID" value="PSS27895.1"/>
    <property type="molecule type" value="Genomic_DNA"/>
</dbReference>
<gene>
    <name evidence="8" type="ORF">M430DRAFT_15142</name>
</gene>
<dbReference type="GO" id="GO:0071028">
    <property type="term" value="P:nuclear mRNA surveillance"/>
    <property type="evidence" value="ECO:0007669"/>
    <property type="project" value="TreeGrafter"/>
</dbReference>
<dbReference type="PANTHER" id="PTHR11953">
    <property type="entry name" value="EXOSOME COMPLEX COMPONENT"/>
    <property type="match status" value="1"/>
</dbReference>
<dbReference type="SUPFAM" id="SSF55666">
    <property type="entry name" value="Ribonuclease PH domain 2-like"/>
    <property type="match status" value="1"/>
</dbReference>
<evidence type="ECO:0000256" key="4">
    <source>
        <dbReference type="ARBA" id="ARBA00022835"/>
    </source>
</evidence>
<dbReference type="InterPro" id="IPR050080">
    <property type="entry name" value="RNase_PH"/>
</dbReference>
<keyword evidence="6" id="KW-0472">Membrane</keyword>
<name>A0A2T3BEU0_AMORE</name>
<dbReference type="CDD" id="cd11372">
    <property type="entry name" value="RNase_PH_RRP46"/>
    <property type="match status" value="1"/>
</dbReference>